<dbReference type="Proteomes" id="UP000063789">
    <property type="component" value="Chromosome"/>
</dbReference>
<organism evidence="5 6">
    <name type="scientific">Gordonia phthalatica</name>
    <dbReference type="NCBI Taxonomy" id="1136941"/>
    <lineage>
        <taxon>Bacteria</taxon>
        <taxon>Bacillati</taxon>
        <taxon>Actinomycetota</taxon>
        <taxon>Actinomycetes</taxon>
        <taxon>Mycobacteriales</taxon>
        <taxon>Gordoniaceae</taxon>
        <taxon>Gordonia</taxon>
    </lineage>
</organism>
<evidence type="ECO:0000259" key="4">
    <source>
        <dbReference type="Pfam" id="PF00149"/>
    </source>
</evidence>
<dbReference type="GO" id="GO:0016020">
    <property type="term" value="C:membrane"/>
    <property type="evidence" value="ECO:0007669"/>
    <property type="project" value="GOC"/>
</dbReference>
<keyword evidence="1" id="KW-0479">Metal-binding</keyword>
<dbReference type="STRING" id="1136941.ACH46_11835"/>
<keyword evidence="3" id="KW-0812">Transmembrane</keyword>
<keyword evidence="2" id="KW-0378">Hydrolase</keyword>
<keyword evidence="3" id="KW-1133">Transmembrane helix</keyword>
<evidence type="ECO:0000313" key="5">
    <source>
        <dbReference type="EMBL" id="ALG85045.1"/>
    </source>
</evidence>
<dbReference type="KEGG" id="goq:ACH46_11835"/>
<proteinExistence type="predicted"/>
<dbReference type="InterPro" id="IPR004843">
    <property type="entry name" value="Calcineurin-like_PHP"/>
</dbReference>
<sequence length="380" mass="40596">MIRLLVTAVAVALLSFWLHRRLVRLPGVRGRWAVAADIVLAVFGFTMVGAFAVGGPLDPAWARPVGVVGFTWAAVVYYLMLGTLLIAVIRLAARGVARLRGRDAGPHLGRRTTAGATALVAVVSLGTVAYGLVEASSPRIVDESVTMAHLPAEFDGVRVALVTDVHAGPARGGDFVRKVVDRVNAQRPDLVILGGDLTDGSVKHVGPDLQPLQDLRAPLGVFAVSGNHEYYVEDDGGSWLDFWETLGIRTLRNERVELHRGGGVIDLAGVYDRTAPEPYRPDYAKALGGRTADRPVLFIAHQPTQAVDAAEFGADVQLSGHTHDGQMWPNTYLVALTSPVTAGWGDVDGVQVYVTRGAGAWGPPVRVLAPPEITVITLRR</sequence>
<dbReference type="InterPro" id="IPR029052">
    <property type="entry name" value="Metallo-depent_PP-like"/>
</dbReference>
<dbReference type="Pfam" id="PF00149">
    <property type="entry name" value="Metallophos"/>
    <property type="match status" value="1"/>
</dbReference>
<keyword evidence="3" id="KW-0472">Membrane</keyword>
<feature type="transmembrane region" description="Helical" evidence="3">
    <location>
        <begin position="65"/>
        <end position="93"/>
    </location>
</feature>
<gene>
    <name evidence="5" type="ORF">ACH46_11835</name>
</gene>
<evidence type="ECO:0000256" key="2">
    <source>
        <dbReference type="ARBA" id="ARBA00022801"/>
    </source>
</evidence>
<dbReference type="PANTHER" id="PTHR31302:SF31">
    <property type="entry name" value="PHOSPHODIESTERASE YAEI"/>
    <property type="match status" value="1"/>
</dbReference>
<dbReference type="GO" id="GO:0008758">
    <property type="term" value="F:UDP-2,3-diacylglucosamine hydrolase activity"/>
    <property type="evidence" value="ECO:0007669"/>
    <property type="project" value="TreeGrafter"/>
</dbReference>
<dbReference type="CDD" id="cd07385">
    <property type="entry name" value="MPP_YkuE_C"/>
    <property type="match status" value="1"/>
</dbReference>
<protein>
    <submittedName>
        <fullName evidence="5">Metallophosphoesterase</fullName>
    </submittedName>
</protein>
<evidence type="ECO:0000256" key="1">
    <source>
        <dbReference type="ARBA" id="ARBA00022723"/>
    </source>
</evidence>
<dbReference type="SUPFAM" id="SSF56300">
    <property type="entry name" value="Metallo-dependent phosphatases"/>
    <property type="match status" value="1"/>
</dbReference>
<reference evidence="5 6" key="2">
    <citation type="journal article" date="2017" name="Int. J. Syst. Evol. Microbiol.">
        <title>Gordonia phthalatica sp. nov., a di-n-butyl phthalate-degrading bacterium isolated from activated sludge.</title>
        <authorList>
            <person name="Jin D."/>
            <person name="Kong X."/>
            <person name="Jia M."/>
            <person name="Yu X."/>
            <person name="Wang X."/>
            <person name="Zhuang X."/>
            <person name="Deng Y."/>
            <person name="Bai Z."/>
        </authorList>
    </citation>
    <scope>NUCLEOTIDE SEQUENCE [LARGE SCALE GENOMIC DNA]</scope>
    <source>
        <strain evidence="5 6">QH-11</strain>
    </source>
</reference>
<feature type="transmembrane region" description="Helical" evidence="3">
    <location>
        <begin position="113"/>
        <end position="133"/>
    </location>
</feature>
<dbReference type="GO" id="GO:0046872">
    <property type="term" value="F:metal ion binding"/>
    <property type="evidence" value="ECO:0007669"/>
    <property type="project" value="UniProtKB-KW"/>
</dbReference>
<dbReference type="EMBL" id="CP011853">
    <property type="protein sequence ID" value="ALG85045.1"/>
    <property type="molecule type" value="Genomic_DNA"/>
</dbReference>
<dbReference type="GO" id="GO:0009245">
    <property type="term" value="P:lipid A biosynthetic process"/>
    <property type="evidence" value="ECO:0007669"/>
    <property type="project" value="TreeGrafter"/>
</dbReference>
<dbReference type="InterPro" id="IPR051158">
    <property type="entry name" value="Metallophosphoesterase_sf"/>
</dbReference>
<dbReference type="Gene3D" id="3.60.21.10">
    <property type="match status" value="1"/>
</dbReference>
<feature type="transmembrane region" description="Helical" evidence="3">
    <location>
        <begin position="30"/>
        <end position="53"/>
    </location>
</feature>
<dbReference type="RefSeq" id="WP_062393067.1">
    <property type="nucleotide sequence ID" value="NZ_CP011853.1"/>
</dbReference>
<name>A0A0N9N3W7_9ACTN</name>
<evidence type="ECO:0000313" key="6">
    <source>
        <dbReference type="Proteomes" id="UP000063789"/>
    </source>
</evidence>
<dbReference type="PANTHER" id="PTHR31302">
    <property type="entry name" value="TRANSMEMBRANE PROTEIN WITH METALLOPHOSPHOESTERASE DOMAIN-RELATED"/>
    <property type="match status" value="1"/>
</dbReference>
<dbReference type="PATRIC" id="fig|1136941.3.peg.2410"/>
<accession>A0A0N9N3W7</accession>
<dbReference type="AlphaFoldDB" id="A0A0N9N3W7"/>
<reference evidence="6" key="1">
    <citation type="submission" date="2015-06" db="EMBL/GenBank/DDBJ databases">
        <title>Complete genome sequence and metabolic analysis of phthalate degradation pathway in Gordonia sp. QH-11.</title>
        <authorList>
            <person name="Jin D."/>
            <person name="Kong X."/>
            <person name="Bai Z."/>
        </authorList>
    </citation>
    <scope>NUCLEOTIDE SEQUENCE [LARGE SCALE GENOMIC DNA]</scope>
    <source>
        <strain evidence="6">QH-11</strain>
    </source>
</reference>
<evidence type="ECO:0000256" key="3">
    <source>
        <dbReference type="SAM" id="Phobius"/>
    </source>
</evidence>
<keyword evidence="6" id="KW-1185">Reference proteome</keyword>
<feature type="domain" description="Calcineurin-like phosphoesterase" evidence="4">
    <location>
        <begin position="158"/>
        <end position="324"/>
    </location>
</feature>
<dbReference type="OrthoDB" id="9780884at2"/>